<evidence type="ECO:0000313" key="5">
    <source>
        <dbReference type="Proteomes" id="UP000262583"/>
    </source>
</evidence>
<feature type="domain" description="SUF system FeS cluster assembly SufBD core" evidence="2">
    <location>
        <begin position="183"/>
        <end position="409"/>
    </location>
</feature>
<evidence type="ECO:0000259" key="3">
    <source>
        <dbReference type="Pfam" id="PF19295"/>
    </source>
</evidence>
<dbReference type="KEGG" id="schv:BRCON_0481"/>
<sequence length="446" mass="49559">MTKIVSENTVFFRHFSELRETFSDPAWLADVRESAIASFDAQGIPTVADEEWRFTNLAEFARIEFQPVRPASITLDQVATLPIWQIASPRCVFVDGVFSPELSEVSNLPQSVKIGSLRETIASGVDVSGLLAKIAPAETRPFVALNTALWRDGLYVHAETSQEREVVPQLFVIYLSTGQTPAGATHIRNLIIVERGAKLRLAEVFCALTPQLYFTNPVSEVLVSREAEFEHYRIQLESTEAYHLGAVQARVGGHASYSLMEVALGGRLSRSDLGIEFFEPESVGILNGLFFLGGSQHADFHTVIDHAKPYCESHELVKGILRDHARGVFNGRIIVRPDAQRTNAKQTNKNLLLSRTALVNTNPQLEIFADDVKCTHGATVGHLDETQLFYLRARGISEQAARSLLTYAFANDVLRRIAIQPLRELLESEILAVEHMRVDADLLEAL</sequence>
<protein>
    <submittedName>
        <fullName evidence="4">Iron-sulfur cluster assembly protein SufD</fullName>
    </submittedName>
</protein>
<dbReference type="InterPro" id="IPR037284">
    <property type="entry name" value="SUF_FeS_clus_asmbl_SufBD_sf"/>
</dbReference>
<gene>
    <name evidence="4" type="ORF">BRCON_0481</name>
</gene>
<dbReference type="Pfam" id="PF19295">
    <property type="entry name" value="SufBD_N"/>
    <property type="match status" value="1"/>
</dbReference>
<proteinExistence type="inferred from homology"/>
<dbReference type="InterPro" id="IPR055346">
    <property type="entry name" value="Fe-S_cluster_assembly_SufBD"/>
</dbReference>
<dbReference type="SUPFAM" id="SSF101960">
    <property type="entry name" value="Stabilizer of iron transporter SufD"/>
    <property type="match status" value="1"/>
</dbReference>
<evidence type="ECO:0000259" key="2">
    <source>
        <dbReference type="Pfam" id="PF01458"/>
    </source>
</evidence>
<dbReference type="InterPro" id="IPR045595">
    <property type="entry name" value="SufBD_N"/>
</dbReference>
<dbReference type="EMBL" id="CP030759">
    <property type="protein sequence ID" value="AXA35258.1"/>
    <property type="molecule type" value="Genomic_DNA"/>
</dbReference>
<dbReference type="PANTHER" id="PTHR43575:SF1">
    <property type="entry name" value="PROTEIN ABCI7, CHLOROPLASTIC"/>
    <property type="match status" value="1"/>
</dbReference>
<feature type="domain" description="SUF system FeS cluster assembly SufBD N-terminal" evidence="3">
    <location>
        <begin position="15"/>
        <end position="158"/>
    </location>
</feature>
<dbReference type="GO" id="GO:0016226">
    <property type="term" value="P:iron-sulfur cluster assembly"/>
    <property type="evidence" value="ECO:0007669"/>
    <property type="project" value="InterPro"/>
</dbReference>
<dbReference type="Pfam" id="PF01458">
    <property type="entry name" value="SUFBD_core"/>
    <property type="match status" value="1"/>
</dbReference>
<reference evidence="4 5" key="1">
    <citation type="submission" date="2018-05" db="EMBL/GenBank/DDBJ databases">
        <title>A metagenomic window into the 2 km-deep terrestrial subsurface aquifer revealed taxonomically and functionally diverse microbial community comprising novel uncultured bacterial lineages.</title>
        <authorList>
            <person name="Kadnikov V.V."/>
            <person name="Mardanov A.V."/>
            <person name="Beletsky A.V."/>
            <person name="Banks D."/>
            <person name="Pimenov N.V."/>
            <person name="Frank Y.A."/>
            <person name="Karnachuk O.V."/>
            <person name="Ravin N.V."/>
        </authorList>
    </citation>
    <scope>NUCLEOTIDE SEQUENCE [LARGE SCALE GENOMIC DNA]</scope>
    <source>
        <strain evidence="4">BY</strain>
    </source>
</reference>
<dbReference type="InterPro" id="IPR000825">
    <property type="entry name" value="SUF_FeS_clus_asmbl_SufBD_core"/>
</dbReference>
<evidence type="ECO:0000256" key="1">
    <source>
        <dbReference type="ARBA" id="ARBA00043967"/>
    </source>
</evidence>
<organism evidence="4 5">
    <name type="scientific">Sumerlaea chitinivorans</name>
    <dbReference type="NCBI Taxonomy" id="2250252"/>
    <lineage>
        <taxon>Bacteria</taxon>
        <taxon>Candidatus Sumerlaeota</taxon>
        <taxon>Candidatus Sumerlaeia</taxon>
        <taxon>Candidatus Sumerlaeales</taxon>
        <taxon>Candidatus Sumerlaeaceae</taxon>
        <taxon>Candidatus Sumerlaea</taxon>
    </lineage>
</organism>
<dbReference type="PANTHER" id="PTHR43575">
    <property type="entry name" value="PROTEIN ABCI7, CHLOROPLASTIC"/>
    <property type="match status" value="1"/>
</dbReference>
<name>A0A2Z4Y325_SUMC1</name>
<dbReference type="AlphaFoldDB" id="A0A2Z4Y325"/>
<dbReference type="Proteomes" id="UP000262583">
    <property type="component" value="Chromosome"/>
</dbReference>
<dbReference type="InterPro" id="IPR011542">
    <property type="entry name" value="SUF_FeS_clus_asmbl_SufD"/>
</dbReference>
<comment type="similarity">
    <text evidence="1">Belongs to the iron-sulfur cluster assembly SufBD family.</text>
</comment>
<evidence type="ECO:0000313" key="4">
    <source>
        <dbReference type="EMBL" id="AXA35258.1"/>
    </source>
</evidence>
<accession>A0A2Z4Y325</accession>
<dbReference type="NCBIfam" id="TIGR01981">
    <property type="entry name" value="sufD"/>
    <property type="match status" value="1"/>
</dbReference>